<evidence type="ECO:0000313" key="8">
    <source>
        <dbReference type="EMBL" id="KKB96647.1"/>
    </source>
</evidence>
<feature type="transmembrane region" description="Helical" evidence="6">
    <location>
        <begin position="307"/>
        <end position="327"/>
    </location>
</feature>
<feature type="transmembrane region" description="Helical" evidence="6">
    <location>
        <begin position="110"/>
        <end position="132"/>
    </location>
</feature>
<reference evidence="8 9" key="1">
    <citation type="submission" date="2015-02" db="EMBL/GenBank/DDBJ databases">
        <title>Single cell genomics of a rare environmental alphaproteobacterium provides unique insights into Rickettsiaceae evolution.</title>
        <authorList>
            <person name="Martijn J."/>
            <person name="Schulz F."/>
            <person name="Zaremba-Niedzwiedzka K."/>
            <person name="Viklund J."/>
            <person name="Stepanauskas R."/>
            <person name="Andersson S.G.E."/>
            <person name="Horn M."/>
            <person name="Guy L."/>
            <person name="Ettema T.J.G."/>
        </authorList>
    </citation>
    <scope>NUCLEOTIDE SEQUENCE [LARGE SCALE GENOMIC DNA]</scope>
    <source>
        <strain evidence="8 9">SCGC AAA041-L04</strain>
    </source>
</reference>
<dbReference type="EMBL" id="JYHA01000035">
    <property type="protein sequence ID" value="KKB96647.1"/>
    <property type="molecule type" value="Genomic_DNA"/>
</dbReference>
<evidence type="ECO:0000256" key="2">
    <source>
        <dbReference type="ARBA" id="ARBA00022692"/>
    </source>
</evidence>
<evidence type="ECO:0000256" key="6">
    <source>
        <dbReference type="SAM" id="Phobius"/>
    </source>
</evidence>
<dbReference type="InterPro" id="IPR051533">
    <property type="entry name" value="WaaL-like"/>
</dbReference>
<evidence type="ECO:0000256" key="3">
    <source>
        <dbReference type="ARBA" id="ARBA00022989"/>
    </source>
</evidence>
<dbReference type="InterPro" id="IPR007016">
    <property type="entry name" value="O-antigen_ligase-rel_domated"/>
</dbReference>
<keyword evidence="4 6" id="KW-0472">Membrane</keyword>
<evidence type="ECO:0000256" key="1">
    <source>
        <dbReference type="ARBA" id="ARBA00004141"/>
    </source>
</evidence>
<dbReference type="PANTHER" id="PTHR37422:SF17">
    <property type="entry name" value="O-ANTIGEN LIGASE"/>
    <property type="match status" value="1"/>
</dbReference>
<proteinExistence type="inferred from homology"/>
<evidence type="ECO:0000256" key="5">
    <source>
        <dbReference type="ARBA" id="ARBA00046321"/>
    </source>
</evidence>
<accession>A0A0F5MRE3</accession>
<feature type="transmembrane region" description="Helical" evidence="6">
    <location>
        <begin position="216"/>
        <end position="234"/>
    </location>
</feature>
<sequence length="387" mass="44866">MQLDPEKFIIGFIASIFIYIFSGPLIAIGYITICAIIFFGNCFYANNKAKQYEFYALAVFMLYCLVASYYSIDIKQAIKSIIKASLILSFLYFTLRKIDFDPINFNSRKVIISMLIVLNIIMIIEYTCYYPIALFFRKILLISTNLKQPIDKASFLISLILPAIYIRFYKNDILYWCLVFLTTMNYLVNPVLAGTISYFFAGLMIILCYYLGRKFILLYFSGMVAYLYSAPFIFKFLTNLKWVDNNINIIPESWMQRIVMWRKATKLIEHNAFIGYGFNCSEKTNNMNYFGDGIIIQLHPHNVFLQLWLETGLIGIIIISVFLALLFKRILAIKDKKSQFTAIGLVSTLFVYGNISYGLWQSWVLCSISIAVIIHKISFDEKSYNSN</sequence>
<feature type="transmembrane region" description="Helical" evidence="6">
    <location>
        <begin position="12"/>
        <end position="40"/>
    </location>
</feature>
<evidence type="ECO:0000259" key="7">
    <source>
        <dbReference type="Pfam" id="PF04932"/>
    </source>
</evidence>
<evidence type="ECO:0000313" key="9">
    <source>
        <dbReference type="Proteomes" id="UP000033358"/>
    </source>
</evidence>
<protein>
    <recommendedName>
        <fullName evidence="7">O-antigen ligase-related domain-containing protein</fullName>
    </recommendedName>
</protein>
<feature type="transmembrane region" description="Helical" evidence="6">
    <location>
        <begin position="190"/>
        <end position="211"/>
    </location>
</feature>
<feature type="transmembrane region" description="Helical" evidence="6">
    <location>
        <begin position="81"/>
        <end position="98"/>
    </location>
</feature>
<feature type="domain" description="O-antigen ligase-related" evidence="7">
    <location>
        <begin position="193"/>
        <end position="319"/>
    </location>
</feature>
<evidence type="ECO:0000256" key="4">
    <source>
        <dbReference type="ARBA" id="ARBA00023136"/>
    </source>
</evidence>
<comment type="caution">
    <text evidence="8">The sequence shown here is derived from an EMBL/GenBank/DDBJ whole genome shotgun (WGS) entry which is preliminary data.</text>
</comment>
<feature type="transmembrane region" description="Helical" evidence="6">
    <location>
        <begin position="52"/>
        <end position="72"/>
    </location>
</feature>
<feature type="transmembrane region" description="Helical" evidence="6">
    <location>
        <begin position="339"/>
        <end position="355"/>
    </location>
</feature>
<feature type="transmembrane region" description="Helical" evidence="6">
    <location>
        <begin position="153"/>
        <end position="170"/>
    </location>
</feature>
<dbReference type="PATRIC" id="fig|1607817.3.peg.264"/>
<dbReference type="PANTHER" id="PTHR37422">
    <property type="entry name" value="TEICHURONIC ACID BIOSYNTHESIS PROTEIN TUAE"/>
    <property type="match status" value="1"/>
</dbReference>
<keyword evidence="2 6" id="KW-0812">Transmembrane</keyword>
<keyword evidence="9" id="KW-1185">Reference proteome</keyword>
<comment type="similarity">
    <text evidence="5">Belongs to the O-antigen ligase family.</text>
</comment>
<organism evidence="8 9">
    <name type="scientific">Candidatus Arcanibacter lacustris</name>
    <dbReference type="NCBI Taxonomy" id="1607817"/>
    <lineage>
        <taxon>Bacteria</taxon>
        <taxon>Pseudomonadati</taxon>
        <taxon>Pseudomonadota</taxon>
        <taxon>Alphaproteobacteria</taxon>
        <taxon>Rickettsiales</taxon>
        <taxon>Candidatus Arcanibacter</taxon>
    </lineage>
</organism>
<dbReference type="Pfam" id="PF04932">
    <property type="entry name" value="Wzy_C"/>
    <property type="match status" value="1"/>
</dbReference>
<dbReference type="AlphaFoldDB" id="A0A0F5MRE3"/>
<keyword evidence="3 6" id="KW-1133">Transmembrane helix</keyword>
<dbReference type="Proteomes" id="UP000033358">
    <property type="component" value="Unassembled WGS sequence"/>
</dbReference>
<comment type="subcellular location">
    <subcellularLocation>
        <location evidence="1">Membrane</location>
        <topology evidence="1">Multi-pass membrane protein</topology>
    </subcellularLocation>
</comment>
<dbReference type="GO" id="GO:0016020">
    <property type="term" value="C:membrane"/>
    <property type="evidence" value="ECO:0007669"/>
    <property type="project" value="UniProtKB-SubCell"/>
</dbReference>
<gene>
    <name evidence="8" type="ORF">SZ25_00262</name>
</gene>
<name>A0A0F5MRE3_9RICK</name>